<dbReference type="Pfam" id="PF17917">
    <property type="entry name" value="RT_RNaseH"/>
    <property type="match status" value="1"/>
</dbReference>
<dbReference type="AlphaFoldDB" id="A0A0R3TTQ9"/>
<evidence type="ECO:0000313" key="9">
    <source>
        <dbReference type="Proteomes" id="UP000278807"/>
    </source>
</evidence>
<dbReference type="OrthoDB" id="6254850at2759"/>
<protein>
    <submittedName>
        <fullName evidence="10">RT_RNaseH domain-containing protein</fullName>
    </submittedName>
</protein>
<dbReference type="InterPro" id="IPR043502">
    <property type="entry name" value="DNA/RNA_pol_sf"/>
</dbReference>
<dbReference type="GO" id="GO:0004519">
    <property type="term" value="F:endonuclease activity"/>
    <property type="evidence" value="ECO:0007669"/>
    <property type="project" value="UniProtKB-KW"/>
</dbReference>
<evidence type="ECO:0000256" key="1">
    <source>
        <dbReference type="ARBA" id="ARBA00022679"/>
    </source>
</evidence>
<dbReference type="WBParaSite" id="HNAJ_0001111301-mRNA-1">
    <property type="protein sequence ID" value="HNAJ_0001111301-mRNA-1"/>
    <property type="gene ID" value="HNAJ_0001111301"/>
</dbReference>
<keyword evidence="6" id="KW-0695">RNA-directed DNA polymerase</keyword>
<keyword evidence="5" id="KW-0378">Hydrolase</keyword>
<reference evidence="10" key="1">
    <citation type="submission" date="2017-02" db="UniProtKB">
        <authorList>
            <consortium name="WormBaseParasite"/>
        </authorList>
    </citation>
    <scope>IDENTIFICATION</scope>
</reference>
<dbReference type="PANTHER" id="PTHR37984">
    <property type="entry name" value="PROTEIN CBG26694"/>
    <property type="match status" value="1"/>
</dbReference>
<dbReference type="STRING" id="102285.A0A0R3TTQ9"/>
<keyword evidence="9" id="KW-1185">Reference proteome</keyword>
<evidence type="ECO:0000256" key="4">
    <source>
        <dbReference type="ARBA" id="ARBA00022759"/>
    </source>
</evidence>
<sequence length="164" mass="18302">MHGNIEYSFSALGGIEAELAFAVEKQTLSRATTLNLIDISSATCIALKTGGSQVSVGTFSQQMVDGKIQPITFLSKKPTSTEIRYSTFDRELFNTYLAVKHFQRILEAKQFTIFTDYKPLIYAIWVPTDHHSLQGNLSFGLCPLNHTAGRFSTIYMGFRSQTFA</sequence>
<dbReference type="InterPro" id="IPR050951">
    <property type="entry name" value="Retrovirus_Pol_polyprotein"/>
</dbReference>
<dbReference type="PANTHER" id="PTHR37984:SF5">
    <property type="entry name" value="PROTEIN NYNRIN-LIKE"/>
    <property type="match status" value="1"/>
</dbReference>
<evidence type="ECO:0000256" key="6">
    <source>
        <dbReference type="ARBA" id="ARBA00022918"/>
    </source>
</evidence>
<dbReference type="Proteomes" id="UP000278807">
    <property type="component" value="Unassembled WGS sequence"/>
</dbReference>
<feature type="domain" description="Reverse transcriptase RNase H-like" evidence="7">
    <location>
        <begin position="46"/>
        <end position="124"/>
    </location>
</feature>
<evidence type="ECO:0000313" key="8">
    <source>
        <dbReference type="EMBL" id="VDO09552.1"/>
    </source>
</evidence>
<dbReference type="GO" id="GO:0016787">
    <property type="term" value="F:hydrolase activity"/>
    <property type="evidence" value="ECO:0007669"/>
    <property type="project" value="UniProtKB-KW"/>
</dbReference>
<keyword evidence="1" id="KW-0808">Transferase</keyword>
<keyword evidence="4" id="KW-0255">Endonuclease</keyword>
<organism evidence="10">
    <name type="scientific">Rodentolepis nana</name>
    <name type="common">Dwarf tapeworm</name>
    <name type="synonym">Hymenolepis nana</name>
    <dbReference type="NCBI Taxonomy" id="102285"/>
    <lineage>
        <taxon>Eukaryota</taxon>
        <taxon>Metazoa</taxon>
        <taxon>Spiralia</taxon>
        <taxon>Lophotrochozoa</taxon>
        <taxon>Platyhelminthes</taxon>
        <taxon>Cestoda</taxon>
        <taxon>Eucestoda</taxon>
        <taxon>Cyclophyllidea</taxon>
        <taxon>Hymenolepididae</taxon>
        <taxon>Rodentolepis</taxon>
    </lineage>
</organism>
<evidence type="ECO:0000256" key="5">
    <source>
        <dbReference type="ARBA" id="ARBA00022801"/>
    </source>
</evidence>
<reference evidence="8 9" key="2">
    <citation type="submission" date="2018-11" db="EMBL/GenBank/DDBJ databases">
        <authorList>
            <consortium name="Pathogen Informatics"/>
        </authorList>
    </citation>
    <scope>NUCLEOTIDE SEQUENCE [LARGE SCALE GENOMIC DNA]</scope>
</reference>
<keyword evidence="3" id="KW-0540">Nuclease</keyword>
<name>A0A0R3TTQ9_RODNA</name>
<dbReference type="SUPFAM" id="SSF56672">
    <property type="entry name" value="DNA/RNA polymerases"/>
    <property type="match status" value="1"/>
</dbReference>
<evidence type="ECO:0000259" key="7">
    <source>
        <dbReference type="Pfam" id="PF17917"/>
    </source>
</evidence>
<evidence type="ECO:0000313" key="10">
    <source>
        <dbReference type="WBParaSite" id="HNAJ_0001111301-mRNA-1"/>
    </source>
</evidence>
<proteinExistence type="predicted"/>
<evidence type="ECO:0000256" key="2">
    <source>
        <dbReference type="ARBA" id="ARBA00022695"/>
    </source>
</evidence>
<dbReference type="InterPro" id="IPR041373">
    <property type="entry name" value="RT_RNaseH"/>
</dbReference>
<evidence type="ECO:0000256" key="3">
    <source>
        <dbReference type="ARBA" id="ARBA00022722"/>
    </source>
</evidence>
<dbReference type="GO" id="GO:0003964">
    <property type="term" value="F:RNA-directed DNA polymerase activity"/>
    <property type="evidence" value="ECO:0007669"/>
    <property type="project" value="UniProtKB-KW"/>
</dbReference>
<gene>
    <name evidence="8" type="ORF">HNAJ_LOCUS11103</name>
</gene>
<accession>A0A0R3TTQ9</accession>
<keyword evidence="2" id="KW-0548">Nucleotidyltransferase</keyword>
<dbReference type="EMBL" id="UZAE01013373">
    <property type="protein sequence ID" value="VDO09552.1"/>
    <property type="molecule type" value="Genomic_DNA"/>
</dbReference>